<evidence type="ECO:0000259" key="8">
    <source>
        <dbReference type="Pfam" id="PF00149"/>
    </source>
</evidence>
<organism evidence="10 11">
    <name type="scientific">Ligilactobacillus hayakitensis DSM 18933 = JCM 14209</name>
    <dbReference type="NCBI Taxonomy" id="1423755"/>
    <lineage>
        <taxon>Bacteria</taxon>
        <taxon>Bacillati</taxon>
        <taxon>Bacillota</taxon>
        <taxon>Bacilli</taxon>
        <taxon>Lactobacillales</taxon>
        <taxon>Lactobacillaceae</taxon>
        <taxon>Ligilactobacillus</taxon>
    </lineage>
</organism>
<dbReference type="Pfam" id="PF12320">
    <property type="entry name" value="SbcD_C"/>
    <property type="match status" value="1"/>
</dbReference>
<dbReference type="GO" id="GO:0006310">
    <property type="term" value="P:DNA recombination"/>
    <property type="evidence" value="ECO:0007669"/>
    <property type="project" value="UniProtKB-KW"/>
</dbReference>
<proteinExistence type="inferred from homology"/>
<evidence type="ECO:0000259" key="9">
    <source>
        <dbReference type="Pfam" id="PF12320"/>
    </source>
</evidence>
<dbReference type="InterPro" id="IPR004593">
    <property type="entry name" value="SbcD"/>
</dbReference>
<evidence type="ECO:0000313" key="10">
    <source>
        <dbReference type="EMBL" id="KRM19274.1"/>
    </source>
</evidence>
<comment type="caution">
    <text evidence="10">The sequence shown here is derived from an EMBL/GenBank/DDBJ whole genome shotgun (WGS) entry which is preliminary data.</text>
</comment>
<dbReference type="GO" id="GO:0006260">
    <property type="term" value="P:DNA replication"/>
    <property type="evidence" value="ECO:0007669"/>
    <property type="project" value="UniProtKB-KW"/>
</dbReference>
<keyword evidence="7" id="KW-0233">DNA recombination</keyword>
<dbReference type="Pfam" id="PF00149">
    <property type="entry name" value="Metallophos"/>
    <property type="match status" value="1"/>
</dbReference>
<dbReference type="Proteomes" id="UP000051054">
    <property type="component" value="Unassembled WGS sequence"/>
</dbReference>
<evidence type="ECO:0000256" key="6">
    <source>
        <dbReference type="ARBA" id="ARBA00022839"/>
    </source>
</evidence>
<gene>
    <name evidence="7" type="primary">sbcD</name>
    <name evidence="10" type="ORF">FC40_GL000356</name>
</gene>
<evidence type="ECO:0000256" key="1">
    <source>
        <dbReference type="ARBA" id="ARBA00010555"/>
    </source>
</evidence>
<dbReference type="InterPro" id="IPR041796">
    <property type="entry name" value="Mre11_N"/>
</dbReference>
<feature type="domain" description="Calcineurin-like phosphoesterase" evidence="8">
    <location>
        <begin position="1"/>
        <end position="212"/>
    </location>
</feature>
<dbReference type="CDD" id="cd00840">
    <property type="entry name" value="MPP_Mre11_N"/>
    <property type="match status" value="1"/>
</dbReference>
<reference evidence="10 11" key="1">
    <citation type="journal article" date="2015" name="Genome Announc.">
        <title>Expanding the biotechnology potential of lactobacilli through comparative genomics of 213 strains and associated genera.</title>
        <authorList>
            <person name="Sun Z."/>
            <person name="Harris H.M."/>
            <person name="McCann A."/>
            <person name="Guo C."/>
            <person name="Argimon S."/>
            <person name="Zhang W."/>
            <person name="Yang X."/>
            <person name="Jeffery I.B."/>
            <person name="Cooney J.C."/>
            <person name="Kagawa T.F."/>
            <person name="Liu W."/>
            <person name="Song Y."/>
            <person name="Salvetti E."/>
            <person name="Wrobel A."/>
            <person name="Rasinkangas P."/>
            <person name="Parkhill J."/>
            <person name="Rea M.C."/>
            <person name="O'Sullivan O."/>
            <person name="Ritari J."/>
            <person name="Douillard F.P."/>
            <person name="Paul Ross R."/>
            <person name="Yang R."/>
            <person name="Briner A.E."/>
            <person name="Felis G.E."/>
            <person name="de Vos W.M."/>
            <person name="Barrangou R."/>
            <person name="Klaenhammer T.R."/>
            <person name="Caufield P.W."/>
            <person name="Cui Y."/>
            <person name="Zhang H."/>
            <person name="O'Toole P.W."/>
        </authorList>
    </citation>
    <scope>NUCLEOTIDE SEQUENCE [LARGE SCALE GENOMIC DNA]</scope>
    <source>
        <strain evidence="10 11">DSM 18933</strain>
    </source>
</reference>
<dbReference type="GO" id="GO:0008408">
    <property type="term" value="F:3'-5' exonuclease activity"/>
    <property type="evidence" value="ECO:0007669"/>
    <property type="project" value="InterPro"/>
</dbReference>
<feature type="domain" description="Nuclease SbcCD subunit D C-terminal" evidence="9">
    <location>
        <begin position="260"/>
        <end position="316"/>
    </location>
</feature>
<comment type="function">
    <text evidence="7">SbcCD cleaves DNA hairpin structures. These structures can inhibit DNA replication and are intermediates in certain DNA recombination reactions. The complex acts as a 3'-&gt;5' double strand exonuclease that can open hairpins. It also has a 5' single-strand endonuclease activity.</text>
</comment>
<dbReference type="PATRIC" id="fig|1423755.3.peg.395"/>
<dbReference type="AlphaFoldDB" id="A0A0R1WMY0"/>
<keyword evidence="7" id="KW-0255">Endonuclease</keyword>
<keyword evidence="4 7" id="KW-0540">Nuclease</keyword>
<dbReference type="Gene3D" id="3.60.21.10">
    <property type="match status" value="1"/>
</dbReference>
<keyword evidence="6 7" id="KW-0269">Exonuclease</keyword>
<accession>A0A0R1WMY0</accession>
<evidence type="ECO:0000256" key="3">
    <source>
        <dbReference type="ARBA" id="ARBA00013365"/>
    </source>
</evidence>
<evidence type="ECO:0000256" key="7">
    <source>
        <dbReference type="RuleBase" id="RU363069"/>
    </source>
</evidence>
<dbReference type="InterPro" id="IPR004843">
    <property type="entry name" value="Calcineurin-like_PHP"/>
</dbReference>
<keyword evidence="5 7" id="KW-0378">Hydrolase</keyword>
<evidence type="ECO:0000256" key="4">
    <source>
        <dbReference type="ARBA" id="ARBA00022722"/>
    </source>
</evidence>
<sequence>MKFLHTGDWHIGKKIKEFGLEEEQQAAFESIRQIAQENQVDAIVIAGDLYDSSRPTETAVSMLNQMLIQLNIKDEFPLIAINGNHDSAVRLGTGSQWYQATNFYLNTELKKAFEPVEFEDTEFFLVPYFKIQAARTIFGKDYQDIASAMKDVVAACEANFTPNKKHVFVGHFFAAGSTRTDSDTATEVGGLGAVPIDLFENFDYVALGHLHSKDALSAQMVKYSGSPLKFSASEANNQKGVWIVDTDTMRVDFVDIKPIHDLKRIKGSLDELTSTEYKVKNDLDNKTFVAVTLTDKEPQVDAFSRLSATYPRMFSLKMEAIEKDFGGKNVVIDSPDKVAPTEMMDIFFNEVIKQPLEEDNRKLLLETLKEAEEE</sequence>
<keyword evidence="11" id="KW-1185">Reference proteome</keyword>
<name>A0A0R1WMY0_9LACO</name>
<dbReference type="eggNOG" id="COG0420">
    <property type="taxonomic scope" value="Bacteria"/>
</dbReference>
<dbReference type="NCBIfam" id="TIGR00619">
    <property type="entry name" value="sbcd"/>
    <property type="match status" value="1"/>
</dbReference>
<dbReference type="PANTHER" id="PTHR30337">
    <property type="entry name" value="COMPONENT OF ATP-DEPENDENT DSDNA EXONUCLEASE"/>
    <property type="match status" value="1"/>
</dbReference>
<dbReference type="InterPro" id="IPR029052">
    <property type="entry name" value="Metallo-depent_PP-like"/>
</dbReference>
<dbReference type="GO" id="GO:0004519">
    <property type="term" value="F:endonuclease activity"/>
    <property type="evidence" value="ECO:0007669"/>
    <property type="project" value="UniProtKB-KW"/>
</dbReference>
<dbReference type="InterPro" id="IPR050535">
    <property type="entry name" value="DNA_Repair-Maintenance_Comp"/>
</dbReference>
<dbReference type="OrthoDB" id="9773856at2"/>
<dbReference type="InterPro" id="IPR026843">
    <property type="entry name" value="SbcD_C"/>
</dbReference>
<evidence type="ECO:0000313" key="11">
    <source>
        <dbReference type="Proteomes" id="UP000051054"/>
    </source>
</evidence>
<dbReference type="STRING" id="1423755.FC40_GL000356"/>
<dbReference type="PANTHER" id="PTHR30337:SF0">
    <property type="entry name" value="NUCLEASE SBCCD SUBUNIT D"/>
    <property type="match status" value="1"/>
</dbReference>
<evidence type="ECO:0000256" key="2">
    <source>
        <dbReference type="ARBA" id="ARBA00011322"/>
    </source>
</evidence>
<keyword evidence="7" id="KW-0235">DNA replication</keyword>
<comment type="subunit">
    <text evidence="2 7">Heterodimer of SbcC and SbcD.</text>
</comment>
<evidence type="ECO:0000256" key="5">
    <source>
        <dbReference type="ARBA" id="ARBA00022801"/>
    </source>
</evidence>
<dbReference type="RefSeq" id="WP_025022757.1">
    <property type="nucleotide sequence ID" value="NZ_AZGD01000079.1"/>
</dbReference>
<dbReference type="EMBL" id="AZGD01000079">
    <property type="protein sequence ID" value="KRM19274.1"/>
    <property type="molecule type" value="Genomic_DNA"/>
</dbReference>
<dbReference type="SUPFAM" id="SSF56300">
    <property type="entry name" value="Metallo-dependent phosphatases"/>
    <property type="match status" value="1"/>
</dbReference>
<protein>
    <recommendedName>
        <fullName evidence="3 7">Nuclease SbcCD subunit D</fullName>
    </recommendedName>
</protein>
<comment type="similarity">
    <text evidence="1 7">Belongs to the SbcD family.</text>
</comment>